<feature type="transmembrane region" description="Helical" evidence="1">
    <location>
        <begin position="6"/>
        <end position="24"/>
    </location>
</feature>
<sequence>MAALFLLALVILAAALSGAAYFYLRRGHVPRRAAGLSATFFAGALVGFFTAFLAGSLIALALESDGLLGPTGAAVFLLMVAATGALCGALCVMGMSRILKWKSGLPG</sequence>
<gene>
    <name evidence="2" type="ORF">HHI_09812</name>
</gene>
<dbReference type="AlphaFoldDB" id="A0A059FTA7"/>
<dbReference type="Proteomes" id="UP000025061">
    <property type="component" value="Unassembled WGS sequence"/>
</dbReference>
<feature type="transmembrane region" description="Helical" evidence="1">
    <location>
        <begin position="36"/>
        <end position="62"/>
    </location>
</feature>
<keyword evidence="1" id="KW-0812">Transmembrane</keyword>
<accession>A0A059FTA7</accession>
<keyword evidence="3" id="KW-1185">Reference proteome</keyword>
<proteinExistence type="predicted"/>
<keyword evidence="1" id="KW-1133">Transmembrane helix</keyword>
<evidence type="ECO:0000313" key="2">
    <source>
        <dbReference type="EMBL" id="KCZ93683.1"/>
    </source>
</evidence>
<dbReference type="RefSeq" id="WP_011647924.1">
    <property type="nucleotide sequence ID" value="NZ_ARYI01000007.1"/>
</dbReference>
<dbReference type="PATRIC" id="fig|1280951.3.peg.1980"/>
<dbReference type="EMBL" id="ARYI01000007">
    <property type="protein sequence ID" value="KCZ93683.1"/>
    <property type="molecule type" value="Genomic_DNA"/>
</dbReference>
<organism evidence="2 3">
    <name type="scientific">Hyphomonas hirschiana VP5</name>
    <dbReference type="NCBI Taxonomy" id="1280951"/>
    <lineage>
        <taxon>Bacteria</taxon>
        <taxon>Pseudomonadati</taxon>
        <taxon>Pseudomonadota</taxon>
        <taxon>Alphaproteobacteria</taxon>
        <taxon>Hyphomonadales</taxon>
        <taxon>Hyphomonadaceae</taxon>
        <taxon>Hyphomonas</taxon>
    </lineage>
</organism>
<evidence type="ECO:0000256" key="1">
    <source>
        <dbReference type="SAM" id="Phobius"/>
    </source>
</evidence>
<comment type="caution">
    <text evidence="2">The sequence shown here is derived from an EMBL/GenBank/DDBJ whole genome shotgun (WGS) entry which is preliminary data.</text>
</comment>
<protein>
    <submittedName>
        <fullName evidence="2">Uncharacterized protein</fullName>
    </submittedName>
</protein>
<keyword evidence="1" id="KW-0472">Membrane</keyword>
<evidence type="ECO:0000313" key="3">
    <source>
        <dbReference type="Proteomes" id="UP000025061"/>
    </source>
</evidence>
<reference evidence="2 3" key="1">
    <citation type="submission" date="2013-04" db="EMBL/GenBank/DDBJ databases">
        <title>Hyphomonas hirschiana VP5 Genome Sequencing.</title>
        <authorList>
            <person name="Lai Q."/>
            <person name="Shao Z."/>
        </authorList>
    </citation>
    <scope>NUCLEOTIDE SEQUENCE [LARGE SCALE GENOMIC DNA]</scope>
    <source>
        <strain evidence="2 3">VP5</strain>
    </source>
</reference>
<name>A0A059FTA7_9PROT</name>
<feature type="transmembrane region" description="Helical" evidence="1">
    <location>
        <begin position="74"/>
        <end position="95"/>
    </location>
</feature>